<dbReference type="CDD" id="cd17930">
    <property type="entry name" value="DEXHc_cas3"/>
    <property type="match status" value="1"/>
</dbReference>
<dbReference type="PROSITE" id="PS51192">
    <property type="entry name" value="HELICASE_ATP_BIND_1"/>
    <property type="match status" value="1"/>
</dbReference>
<dbReference type="Pfam" id="PF01966">
    <property type="entry name" value="HD"/>
    <property type="match status" value="1"/>
</dbReference>
<evidence type="ECO:0000256" key="6">
    <source>
        <dbReference type="ARBA" id="ARBA00022801"/>
    </source>
</evidence>
<dbReference type="AlphaFoldDB" id="A0A1M7ZMA1"/>
<evidence type="ECO:0000313" key="12">
    <source>
        <dbReference type="EMBL" id="SHO66011.1"/>
    </source>
</evidence>
<evidence type="ECO:0000256" key="2">
    <source>
        <dbReference type="ARBA" id="ARBA00009046"/>
    </source>
</evidence>
<dbReference type="SUPFAM" id="SSF109604">
    <property type="entry name" value="HD-domain/PDEase-like"/>
    <property type="match status" value="1"/>
</dbReference>
<dbReference type="GO" id="GO:0051607">
    <property type="term" value="P:defense response to virus"/>
    <property type="evidence" value="ECO:0007669"/>
    <property type="project" value="UniProtKB-KW"/>
</dbReference>
<dbReference type="InterPro" id="IPR014001">
    <property type="entry name" value="Helicase_ATP-bd"/>
</dbReference>
<keyword evidence="7 12" id="KW-0347">Helicase</keyword>
<proteinExistence type="inferred from homology"/>
<dbReference type="OrthoDB" id="9810236at2"/>
<dbReference type="STRING" id="1123029.SAMN02745172_02661"/>
<dbReference type="GO" id="GO:0004386">
    <property type="term" value="F:helicase activity"/>
    <property type="evidence" value="ECO:0007669"/>
    <property type="project" value="UniProtKB-KW"/>
</dbReference>
<dbReference type="SMART" id="SM00487">
    <property type="entry name" value="DEXDc"/>
    <property type="match status" value="1"/>
</dbReference>
<keyword evidence="5" id="KW-0547">Nucleotide-binding</keyword>
<name>A0A1M7ZMA1_9HYPH</name>
<reference evidence="12 13" key="1">
    <citation type="submission" date="2016-12" db="EMBL/GenBank/DDBJ databases">
        <authorList>
            <person name="Song W.-J."/>
            <person name="Kurnit D.M."/>
        </authorList>
    </citation>
    <scope>NUCLEOTIDE SEQUENCE [LARGE SCALE GENOMIC DNA]</scope>
    <source>
        <strain evidence="12 13">DSM 19599</strain>
    </source>
</reference>
<feature type="domain" description="Helicase ATP-binding" evidence="10">
    <location>
        <begin position="237"/>
        <end position="424"/>
    </location>
</feature>
<dbReference type="GO" id="GO:0046872">
    <property type="term" value="F:metal ion binding"/>
    <property type="evidence" value="ECO:0007669"/>
    <property type="project" value="UniProtKB-KW"/>
</dbReference>
<dbReference type="PROSITE" id="PS51643">
    <property type="entry name" value="HD_CAS3"/>
    <property type="match status" value="1"/>
</dbReference>
<dbReference type="InterPro" id="IPR054712">
    <property type="entry name" value="Cas3-like_dom"/>
</dbReference>
<dbReference type="Gene3D" id="1.10.3210.30">
    <property type="match status" value="1"/>
</dbReference>
<evidence type="ECO:0000256" key="7">
    <source>
        <dbReference type="ARBA" id="ARBA00022806"/>
    </source>
</evidence>
<dbReference type="InterPro" id="IPR011545">
    <property type="entry name" value="DEAD/DEAH_box_helicase_dom"/>
</dbReference>
<keyword evidence="9" id="KW-0051">Antiviral defense</keyword>
<evidence type="ECO:0000256" key="9">
    <source>
        <dbReference type="ARBA" id="ARBA00023118"/>
    </source>
</evidence>
<keyword evidence="13" id="KW-1185">Reference proteome</keyword>
<dbReference type="Proteomes" id="UP000186406">
    <property type="component" value="Unassembled WGS sequence"/>
</dbReference>
<dbReference type="GO" id="GO:0005524">
    <property type="term" value="F:ATP binding"/>
    <property type="evidence" value="ECO:0007669"/>
    <property type="project" value="UniProtKB-KW"/>
</dbReference>
<evidence type="ECO:0000256" key="5">
    <source>
        <dbReference type="ARBA" id="ARBA00022741"/>
    </source>
</evidence>
<dbReference type="NCBIfam" id="TIGR01596">
    <property type="entry name" value="cas3_HD"/>
    <property type="match status" value="1"/>
</dbReference>
<protein>
    <submittedName>
        <fullName evidence="12">CRISPR-associated endonuclease/helicase Cas3</fullName>
    </submittedName>
</protein>
<dbReference type="Pfam" id="PF00270">
    <property type="entry name" value="DEAD"/>
    <property type="match status" value="1"/>
</dbReference>
<comment type="similarity">
    <text evidence="2">In the central section; belongs to the CRISPR-associated helicase Cas3 family.</text>
</comment>
<keyword evidence="6" id="KW-0378">Hydrolase</keyword>
<evidence type="ECO:0000313" key="13">
    <source>
        <dbReference type="Proteomes" id="UP000186406"/>
    </source>
</evidence>
<evidence type="ECO:0000256" key="3">
    <source>
        <dbReference type="ARBA" id="ARBA00022722"/>
    </source>
</evidence>
<dbReference type="InterPro" id="IPR038257">
    <property type="entry name" value="CRISPR-assoc_Cas3_HD_sf"/>
</dbReference>
<keyword evidence="12" id="KW-0255">Endonuclease</keyword>
<evidence type="ECO:0000256" key="1">
    <source>
        <dbReference type="ARBA" id="ARBA00006847"/>
    </source>
</evidence>
<dbReference type="NCBIfam" id="TIGR01587">
    <property type="entry name" value="cas3_core"/>
    <property type="match status" value="1"/>
</dbReference>
<keyword evidence="4" id="KW-0479">Metal-binding</keyword>
<evidence type="ECO:0000256" key="8">
    <source>
        <dbReference type="ARBA" id="ARBA00022840"/>
    </source>
</evidence>
<dbReference type="Gene3D" id="3.40.50.300">
    <property type="entry name" value="P-loop containing nucleotide triphosphate hydrolases"/>
    <property type="match status" value="2"/>
</dbReference>
<evidence type="ECO:0000256" key="4">
    <source>
        <dbReference type="ARBA" id="ARBA00022723"/>
    </source>
</evidence>
<dbReference type="GO" id="GO:0003676">
    <property type="term" value="F:nucleic acid binding"/>
    <property type="evidence" value="ECO:0007669"/>
    <property type="project" value="InterPro"/>
</dbReference>
<dbReference type="InterPro" id="IPR006474">
    <property type="entry name" value="Helicase_Cas3_CRISPR-ass_core"/>
</dbReference>
<organism evidence="12 13">
    <name type="scientific">Pseudoxanthobacter soli DSM 19599</name>
    <dbReference type="NCBI Taxonomy" id="1123029"/>
    <lineage>
        <taxon>Bacteria</taxon>
        <taxon>Pseudomonadati</taxon>
        <taxon>Pseudomonadota</taxon>
        <taxon>Alphaproteobacteria</taxon>
        <taxon>Hyphomicrobiales</taxon>
        <taxon>Segnochrobactraceae</taxon>
        <taxon>Pseudoxanthobacter</taxon>
    </lineage>
</organism>
<dbReference type="GO" id="GO:0004519">
    <property type="term" value="F:endonuclease activity"/>
    <property type="evidence" value="ECO:0007669"/>
    <property type="project" value="UniProtKB-KW"/>
</dbReference>
<evidence type="ECO:0000259" key="10">
    <source>
        <dbReference type="PROSITE" id="PS51192"/>
    </source>
</evidence>
<dbReference type="RefSeq" id="WP_073629463.1">
    <property type="nucleotide sequence ID" value="NZ_FRXO01000005.1"/>
</dbReference>
<keyword evidence="8" id="KW-0067">ATP-binding</keyword>
<evidence type="ECO:0000259" key="11">
    <source>
        <dbReference type="PROSITE" id="PS51643"/>
    </source>
</evidence>
<gene>
    <name evidence="12" type="ORF">SAMN02745172_02661</name>
</gene>
<dbReference type="SUPFAM" id="SSF52540">
    <property type="entry name" value="P-loop containing nucleoside triphosphate hydrolases"/>
    <property type="match status" value="1"/>
</dbReference>
<dbReference type="Pfam" id="PF22590">
    <property type="entry name" value="Cas3-like_C_2"/>
    <property type="match status" value="1"/>
</dbReference>
<dbReference type="InterPro" id="IPR006483">
    <property type="entry name" value="CRISPR-assoc_Cas3_HD"/>
</dbReference>
<dbReference type="InterPro" id="IPR027417">
    <property type="entry name" value="P-loop_NTPase"/>
</dbReference>
<dbReference type="GO" id="GO:0016787">
    <property type="term" value="F:hydrolase activity"/>
    <property type="evidence" value="ECO:0007669"/>
    <property type="project" value="UniProtKB-KW"/>
</dbReference>
<accession>A0A1M7ZMA1</accession>
<keyword evidence="3" id="KW-0540">Nuclease</keyword>
<dbReference type="EMBL" id="FRXO01000005">
    <property type="protein sequence ID" value="SHO66011.1"/>
    <property type="molecule type" value="Genomic_DNA"/>
</dbReference>
<feature type="domain" description="HD Cas3-type" evidence="11">
    <location>
        <begin position="11"/>
        <end position="178"/>
    </location>
</feature>
<dbReference type="CDD" id="cd09641">
    <property type="entry name" value="Cas3''_I"/>
    <property type="match status" value="1"/>
</dbReference>
<comment type="similarity">
    <text evidence="1">In the N-terminal section; belongs to the CRISPR-associated nuclease Cas3-HD family.</text>
</comment>
<sequence length="746" mass="81808">MYYAHSGRDGSKADWQELRAHLLATADLASRLAAPLGLAAAAHAAGLFHDLGKYTAEFQKRLTGADVRVDHSTAGAIAMLGDLAAGADKSIAELIAYCIAGHHAGLPDRQNDSPACLERRRETKLPALDPIWKAELVTQVSDLVPSFARNYRSREALCFGLSVMGRMIFSCLVDADFKDTEAFYAALEGRVVERDWPTLDALLPAFREAFDAHMRGKASTATTLNRLRGDILAHVRGKAGEAPGLFTLTVPTGGGKTLASLGFALDHAQAHGHRRIIYAIPFTSIIDQTVEVFRDILGDDHVLAHHSAVEERTFDPMQGRDSRDKLKLAMEDWAAPVIVTTNVQLFESLFAARPSRARKLHNIAGSIIILDEAQTIPRALLRPCIRMLDELARNYGCTIVLCTATQPALDQRNLPDGLPLEGRELSPDPSGLARQLRRARIVPAGPMDNTALVDALVSARQALVIVNSRRHALELFQAAQAAGLDGLIHLTTRQCAAHRRLILDDVRSRLKGEAPCRVIATSLIEAGVDVDFPRVWRAEAGLEQIIQAAGRCNREGKLAPEDSIVTVFSAPDYPPPNEIKDLISDMGRMIDKHPDLLSLDAIADYFGEVYWRMGDRLDAKKILEKFTISRRGTDFAYRSVAEAFKMIESGLAPVIIPYDAAAEKAVSELGIEHISSGTLARKLQSFIVQVPLKARELLIRNGHVAFAHAEIRADQFAVLNNTSLYRDDVGLLWENADYILEESVII</sequence>
<dbReference type="InterPro" id="IPR006674">
    <property type="entry name" value="HD_domain"/>
</dbReference>